<dbReference type="Gene3D" id="3.40.30.10">
    <property type="entry name" value="Glutaredoxin"/>
    <property type="match status" value="1"/>
</dbReference>
<evidence type="ECO:0000256" key="2">
    <source>
        <dbReference type="ARBA" id="ARBA00022729"/>
    </source>
</evidence>
<dbReference type="PROSITE" id="PS00194">
    <property type="entry name" value="THIOREDOXIN_1"/>
    <property type="match status" value="1"/>
</dbReference>
<dbReference type="InterPro" id="IPR017937">
    <property type="entry name" value="Thioredoxin_CS"/>
</dbReference>
<name>A0A8E4BVM3_9PROT</name>
<dbReference type="Pfam" id="PF01323">
    <property type="entry name" value="DSBA"/>
    <property type="match status" value="1"/>
</dbReference>
<evidence type="ECO:0000313" key="9">
    <source>
        <dbReference type="EMBL" id="BCM26240.1"/>
    </source>
</evidence>
<accession>A0A8E4BVM3</accession>
<dbReference type="PIRSF" id="PIRSF001488">
    <property type="entry name" value="Tdi_protein"/>
    <property type="match status" value="1"/>
</dbReference>
<organism evidence="9 10">
    <name type="scientific">Methyloradius palustris</name>
    <dbReference type="NCBI Taxonomy" id="2778876"/>
    <lineage>
        <taxon>Bacteria</taxon>
        <taxon>Pseudomonadati</taxon>
        <taxon>Pseudomonadota</taxon>
        <taxon>Betaproteobacteria</taxon>
        <taxon>Nitrosomonadales</taxon>
        <taxon>Methylophilaceae</taxon>
        <taxon>Methyloradius</taxon>
    </lineage>
</organism>
<dbReference type="AlphaFoldDB" id="A0A8E4BVM3"/>
<dbReference type="PANTHER" id="PTHR35891:SF3">
    <property type="entry name" value="THIOL:DISULFIDE INTERCHANGE PROTEIN DSBL"/>
    <property type="match status" value="1"/>
</dbReference>
<evidence type="ECO:0000256" key="1">
    <source>
        <dbReference type="ARBA" id="ARBA00005791"/>
    </source>
</evidence>
<keyword evidence="5" id="KW-0574">Periplasm</keyword>
<comment type="subcellular location">
    <subcellularLocation>
        <location evidence="5">Periplasm</location>
    </subcellularLocation>
</comment>
<protein>
    <recommendedName>
        <fullName evidence="5">Thiol:disulfide interchange protein</fullName>
    </recommendedName>
</protein>
<feature type="domain" description="DSBA-like thioredoxin" evidence="8">
    <location>
        <begin position="94"/>
        <end position="198"/>
    </location>
</feature>
<dbReference type="CDD" id="cd03019">
    <property type="entry name" value="DsbA_DsbA"/>
    <property type="match status" value="1"/>
</dbReference>
<keyword evidence="3 5" id="KW-1015">Disulfide bond</keyword>
<dbReference type="KEGG" id="mpau:ZMTM_24990"/>
<dbReference type="InterPro" id="IPR001853">
    <property type="entry name" value="DSBA-like_thioredoxin_dom"/>
</dbReference>
<feature type="disulfide bond" description="Redox-active" evidence="6">
    <location>
        <begin position="57"/>
        <end position="60"/>
    </location>
</feature>
<comment type="similarity">
    <text evidence="1">Belongs to the thioredoxin family. DsbA subfamily.</text>
</comment>
<evidence type="ECO:0000256" key="4">
    <source>
        <dbReference type="ARBA" id="ARBA00023284"/>
    </source>
</evidence>
<gene>
    <name evidence="9" type="ORF">ZMTM_24990</name>
</gene>
<evidence type="ECO:0000256" key="5">
    <source>
        <dbReference type="PIRNR" id="PIRNR001488"/>
    </source>
</evidence>
<keyword evidence="4" id="KW-0676">Redox-active center</keyword>
<evidence type="ECO:0000256" key="3">
    <source>
        <dbReference type="ARBA" id="ARBA00023157"/>
    </source>
</evidence>
<evidence type="ECO:0000256" key="6">
    <source>
        <dbReference type="PIRSR" id="PIRSR001488-1"/>
    </source>
</evidence>
<dbReference type="SUPFAM" id="SSF52833">
    <property type="entry name" value="Thioredoxin-like"/>
    <property type="match status" value="1"/>
</dbReference>
<reference evidence="9" key="1">
    <citation type="journal article" date="2021" name="Arch. Microbiol.">
        <title>Methyloradius palustris gen. nov., sp. nov., a methanol-oxidizing bacterium isolated from snow.</title>
        <authorList>
            <person name="Miyadera T."/>
            <person name="Kojima H."/>
            <person name="Fukui M."/>
        </authorList>
    </citation>
    <scope>NUCLEOTIDE SEQUENCE</scope>
    <source>
        <strain evidence="9">Zm11</strain>
    </source>
</reference>
<proteinExistence type="inferred from homology"/>
<keyword evidence="10" id="KW-1185">Reference proteome</keyword>
<dbReference type="InterPro" id="IPR050824">
    <property type="entry name" value="Thiol_disulfide_DsbA"/>
</dbReference>
<sequence>MMKKLLAACLLLLTSQLLATNAMAEPQSGVEYSPVLQLVPTDDTKRIEVTEIFWYGCPHCYDFEPIVSAWVKKFPPNVYFKRVPGVPRPDWVPMAKAYYTLDALNLVDKLHVPLFDAIHKTRELKPADEVGVIDWITKQSGLDRKRVEDTYRSFSINTKVMNAMQVFRATGATGVPTLLIDGKYISSATMAGGNDAFIKTADYLIAKAKQEKGIK</sequence>
<dbReference type="GO" id="GO:0016491">
    <property type="term" value="F:oxidoreductase activity"/>
    <property type="evidence" value="ECO:0007669"/>
    <property type="project" value="InterPro"/>
</dbReference>
<evidence type="ECO:0000259" key="8">
    <source>
        <dbReference type="Pfam" id="PF01323"/>
    </source>
</evidence>
<feature type="signal peptide" evidence="7">
    <location>
        <begin position="1"/>
        <end position="24"/>
    </location>
</feature>
<dbReference type="Proteomes" id="UP000826722">
    <property type="component" value="Chromosome"/>
</dbReference>
<keyword evidence="2 7" id="KW-0732">Signal</keyword>
<dbReference type="EMBL" id="AP024110">
    <property type="protein sequence ID" value="BCM26240.1"/>
    <property type="molecule type" value="Genomic_DNA"/>
</dbReference>
<dbReference type="GO" id="GO:0042597">
    <property type="term" value="C:periplasmic space"/>
    <property type="evidence" value="ECO:0007669"/>
    <property type="project" value="UniProtKB-SubCell"/>
</dbReference>
<dbReference type="InterPro" id="IPR036249">
    <property type="entry name" value="Thioredoxin-like_sf"/>
</dbReference>
<dbReference type="InterPro" id="IPR023205">
    <property type="entry name" value="DsbA/DsbL"/>
</dbReference>
<feature type="chain" id="PRO_5034660594" description="Thiol:disulfide interchange protein" evidence="7">
    <location>
        <begin position="25"/>
        <end position="215"/>
    </location>
</feature>
<evidence type="ECO:0000313" key="10">
    <source>
        <dbReference type="Proteomes" id="UP000826722"/>
    </source>
</evidence>
<dbReference type="PANTHER" id="PTHR35891">
    <property type="entry name" value="THIOL:DISULFIDE INTERCHANGE PROTEIN DSBA"/>
    <property type="match status" value="1"/>
</dbReference>
<dbReference type="RefSeq" id="WP_318840509.1">
    <property type="nucleotide sequence ID" value="NZ_AP024110.1"/>
</dbReference>
<evidence type="ECO:0000256" key="7">
    <source>
        <dbReference type="SAM" id="SignalP"/>
    </source>
</evidence>